<feature type="transmembrane region" description="Helical" evidence="2">
    <location>
        <begin position="951"/>
        <end position="970"/>
    </location>
</feature>
<comment type="caution">
    <text evidence="4">The sequence shown here is derived from an EMBL/GenBank/DDBJ whole genome shotgun (WGS) entry which is preliminary data.</text>
</comment>
<gene>
    <name evidence="4" type="ORF">ABS768_07490</name>
</gene>
<keyword evidence="5" id="KW-1185">Reference proteome</keyword>
<keyword evidence="2" id="KW-1133">Transmembrane helix</keyword>
<feature type="transmembrane region" description="Helical" evidence="2">
    <location>
        <begin position="976"/>
        <end position="999"/>
    </location>
</feature>
<sequence>MHQQLQNNEPKAKAAKSNAPVFTPVVQKKLTVGAENDAFEAEADTMADRVMQMQNISLHSFTPTPPSIQKKCTKCEEEENKIRKKSLSTAYTSIQRKCSKCEEEEQKIQKKSLSETITPFVQRSGTGETTSVAPSHVESNILSSKGTGSPMDISTKSFMENRFEADFSQVRIHTGSQAVQMSRELNAQAFTVGNDIYFNEGKYNPNTHSGKHLLAHELTHTIQQGGSISKKVQKKPATIQRNLLDDIGSGISSAASTAWDYTGGAAIRFGGQVIEWVEDQAVDIINRIAPGLLPFLRGNIWENIRDMIGRGIDALTGGLFTRLQEEGLDGVLSSFIDGIVLSLQGQVEEACRSFAILADKIFNFLKSIGGAALARLRAVFNKVSGFFSSLWTNYGKPAIDAIKHYARVAWDWIVEKAKWVWNLIKPIINGLKKAWDWIKKQFNIAWSSATSAWDWLAEKATQAWNWIKEAIEPIKTPLMIIGGIILMLSPVGPFLLIGAAAYGIYRAVVWIKENWDNEVFVKFRETIRETILNPIQSGLQLLKGLVNRAVQWLSSQFERLQAAFGSLVSAVARSTIFRALRAAVVRVTSLIRRVGNMVVTKCKEIGTAIAGVVQSVWQVIKPYAIIVAKLIFLALNPWLLPIVIAAWFWRLLPDCFKPPIINFVLKVMIAVLGAMPNFAMFGDTWVQVKTSIIQFLQQTLGKSDEEKVTAANRVAKMVSELDLSLISNQVAAAMGAPAEFEGQMEEELVGANLTIPLPFEKTDFSEPSLTSQLQASGIQDFVSDEDAALFRQSVYTNEDIDVDSVGQFTPSEQLQETITDRTGNDGTINLGFSEDRSRTVHGILSEMVNPAPVGEGTETDGTAETATEPLSHEEETELRLQEFMAQGDEEMAAQACTPPQKEAGQQAPEGAQSSFPEEAKFGPLTRGQRFRYTMHQMSNGLGHWWRCNRNWLIPTIIGAIIVLVLAEVLTGGAVTAALPAIMGVLGPIMIGVAVIRAGVYLGEYVYKSINGDIPGASKSLARAFAVAAVEAIFALLGSSAFWRGIAKGMKGAAKAVGSGARALGRGLRTVGRGTGRILSATGRVGARATRTIISGGRAVLRTSRAVIQRGKLILRGITGRIGQGIRSLEDLSERLFARLGFRGFRITFRRGWFRIEGYINPWVLLATGQVQWVDDEARVGSHIGDAIVIGHNKAPSALVRALQGDAQLAARVHSLASLPHFAGDTRSIILALRTYEGFNPGRLQSVMHALETLGNTPGVKTLIRNLASRGNSSVGSRFILSFLERNPRLLASVNAFEASVLDGSRFIDVVIDGVHFEFKNWPSIVTSSLASQIKMDLQLGTDFRWIFSERILGAAIHNGDDLGEAIAKILRNSDDAFFKGPAGDARIDSFVDKVFIYAESTGRIL</sequence>
<keyword evidence="2" id="KW-0812">Transmembrane</keyword>
<dbReference type="Gene3D" id="1.20.120.20">
    <property type="entry name" value="Apolipoprotein"/>
    <property type="match status" value="1"/>
</dbReference>
<dbReference type="RefSeq" id="WP_408074345.1">
    <property type="nucleotide sequence ID" value="NZ_JBELQB010000005.1"/>
</dbReference>
<dbReference type="EMBL" id="JBELQB010000005">
    <property type="protein sequence ID" value="MFL9837334.1"/>
    <property type="molecule type" value="Genomic_DNA"/>
</dbReference>
<organism evidence="4 5">
    <name type="scientific">Flavobacterium rhizophilum</name>
    <dbReference type="NCBI Taxonomy" id="3163296"/>
    <lineage>
        <taxon>Bacteria</taxon>
        <taxon>Pseudomonadati</taxon>
        <taxon>Bacteroidota</taxon>
        <taxon>Flavobacteriia</taxon>
        <taxon>Flavobacteriales</taxon>
        <taxon>Flavobacteriaceae</taxon>
        <taxon>Flavobacterium</taxon>
    </lineage>
</organism>
<feature type="region of interest" description="Disordered" evidence="1">
    <location>
        <begin position="849"/>
        <end position="874"/>
    </location>
</feature>
<evidence type="ECO:0000259" key="3">
    <source>
        <dbReference type="Pfam" id="PF13699"/>
    </source>
</evidence>
<evidence type="ECO:0000256" key="1">
    <source>
        <dbReference type="SAM" id="MobiDB-lite"/>
    </source>
</evidence>
<protein>
    <submittedName>
        <fullName evidence="4">DUF4157 domain-containing protein</fullName>
    </submittedName>
</protein>
<proteinExistence type="predicted"/>
<dbReference type="Pfam" id="PF13699">
    <property type="entry name" value="eCIS_core"/>
    <property type="match status" value="1"/>
</dbReference>
<evidence type="ECO:0000313" key="5">
    <source>
        <dbReference type="Proteomes" id="UP001629059"/>
    </source>
</evidence>
<feature type="region of interest" description="Disordered" evidence="1">
    <location>
        <begin position="893"/>
        <end position="919"/>
    </location>
</feature>
<feature type="domain" description="eCIS core" evidence="3">
    <location>
        <begin position="150"/>
        <end position="226"/>
    </location>
</feature>
<feature type="transmembrane region" description="Helical" evidence="2">
    <location>
        <begin position="1020"/>
        <end position="1042"/>
    </location>
</feature>
<feature type="transmembrane region" description="Helical" evidence="2">
    <location>
        <begin position="623"/>
        <end position="648"/>
    </location>
</feature>
<evidence type="ECO:0000256" key="2">
    <source>
        <dbReference type="SAM" id="Phobius"/>
    </source>
</evidence>
<feature type="transmembrane region" description="Helical" evidence="2">
    <location>
        <begin position="660"/>
        <end position="681"/>
    </location>
</feature>
<name>A0ABW8YBH9_9FLAO</name>
<feature type="compositionally biased region" description="Low complexity" evidence="1">
    <location>
        <begin position="854"/>
        <end position="868"/>
    </location>
</feature>
<evidence type="ECO:0000313" key="4">
    <source>
        <dbReference type="EMBL" id="MFL9837334.1"/>
    </source>
</evidence>
<dbReference type="Proteomes" id="UP001629059">
    <property type="component" value="Unassembled WGS sequence"/>
</dbReference>
<reference evidence="4 5" key="1">
    <citation type="submission" date="2024-06" db="EMBL/GenBank/DDBJ databases">
        <authorList>
            <person name="Kaempfer P."/>
            <person name="Viver T."/>
        </authorList>
    </citation>
    <scope>NUCLEOTIDE SEQUENCE [LARGE SCALE GENOMIC DNA]</scope>
    <source>
        <strain evidence="4 5">ST-75</strain>
    </source>
</reference>
<dbReference type="InterPro" id="IPR025295">
    <property type="entry name" value="eCIS_core_dom"/>
</dbReference>
<keyword evidence="2" id="KW-0472">Membrane</keyword>
<accession>A0ABW8YBH9</accession>
<feature type="transmembrane region" description="Helical" evidence="2">
    <location>
        <begin position="478"/>
        <end position="505"/>
    </location>
</feature>